<feature type="signal peptide" evidence="1">
    <location>
        <begin position="1"/>
        <end position="22"/>
    </location>
</feature>
<keyword evidence="1" id="KW-0732">Signal</keyword>
<dbReference type="KEGG" id="adu:107463669"/>
<protein>
    <submittedName>
        <fullName evidence="3">Uncharacterized protein LOC107463669 isoform X1</fullName>
    </submittedName>
</protein>
<keyword evidence="2" id="KW-1185">Reference proteome</keyword>
<dbReference type="GeneID" id="107463669"/>
<feature type="chain" id="PRO_5027892409" evidence="1">
    <location>
        <begin position="23"/>
        <end position="225"/>
    </location>
</feature>
<proteinExistence type="predicted"/>
<dbReference type="RefSeq" id="XP_015938003.1">
    <property type="nucleotide sequence ID" value="XM_016082517.3"/>
</dbReference>
<dbReference type="OrthoDB" id="1914642at2759"/>
<gene>
    <name evidence="3" type="primary">LOC107463669</name>
</gene>
<reference evidence="2" key="1">
    <citation type="journal article" date="2016" name="Nat. Genet.">
        <title>The genome sequences of Arachis duranensis and Arachis ipaensis, the diploid ancestors of cultivated peanut.</title>
        <authorList>
            <person name="Bertioli D.J."/>
            <person name="Cannon S.B."/>
            <person name="Froenicke L."/>
            <person name="Huang G."/>
            <person name="Farmer A.D."/>
            <person name="Cannon E.K."/>
            <person name="Liu X."/>
            <person name="Gao D."/>
            <person name="Clevenger J."/>
            <person name="Dash S."/>
            <person name="Ren L."/>
            <person name="Moretzsohn M.C."/>
            <person name="Shirasawa K."/>
            <person name="Huang W."/>
            <person name="Vidigal B."/>
            <person name="Abernathy B."/>
            <person name="Chu Y."/>
            <person name="Niederhuth C.E."/>
            <person name="Umale P."/>
            <person name="Araujo A.C."/>
            <person name="Kozik A."/>
            <person name="Kim K.D."/>
            <person name="Burow M.D."/>
            <person name="Varshney R.K."/>
            <person name="Wang X."/>
            <person name="Zhang X."/>
            <person name="Barkley N."/>
            <person name="Guimaraes P.M."/>
            <person name="Isobe S."/>
            <person name="Guo B."/>
            <person name="Liao B."/>
            <person name="Stalker H.T."/>
            <person name="Schmitz R.J."/>
            <person name="Scheffler B.E."/>
            <person name="Leal-Bertioli S.C."/>
            <person name="Xun X."/>
            <person name="Jackson S.A."/>
            <person name="Michelmore R."/>
            <person name="Ozias-Akins P."/>
        </authorList>
    </citation>
    <scope>NUCLEOTIDE SEQUENCE [LARGE SCALE GENOMIC DNA]</scope>
    <source>
        <strain evidence="2">cv. V14167</strain>
    </source>
</reference>
<reference evidence="3" key="2">
    <citation type="submission" date="2025-08" db="UniProtKB">
        <authorList>
            <consortium name="RefSeq"/>
        </authorList>
    </citation>
    <scope>IDENTIFICATION</scope>
    <source>
        <tissue evidence="3">Whole plant</tissue>
    </source>
</reference>
<dbReference type="PANTHER" id="PTHR33881">
    <property type="entry name" value="NEUROGENIC LOCUS NOTCH-LIKE PROTEIN"/>
    <property type="match status" value="1"/>
</dbReference>
<evidence type="ECO:0000313" key="3">
    <source>
        <dbReference type="RefSeq" id="XP_015938003.1"/>
    </source>
</evidence>
<organism evidence="2 3">
    <name type="scientific">Arachis duranensis</name>
    <name type="common">Wild peanut</name>
    <dbReference type="NCBI Taxonomy" id="130453"/>
    <lineage>
        <taxon>Eukaryota</taxon>
        <taxon>Viridiplantae</taxon>
        <taxon>Streptophyta</taxon>
        <taxon>Embryophyta</taxon>
        <taxon>Tracheophyta</taxon>
        <taxon>Spermatophyta</taxon>
        <taxon>Magnoliopsida</taxon>
        <taxon>eudicotyledons</taxon>
        <taxon>Gunneridae</taxon>
        <taxon>Pentapetalae</taxon>
        <taxon>rosids</taxon>
        <taxon>fabids</taxon>
        <taxon>Fabales</taxon>
        <taxon>Fabaceae</taxon>
        <taxon>Papilionoideae</taxon>
        <taxon>50 kb inversion clade</taxon>
        <taxon>dalbergioids sensu lato</taxon>
        <taxon>Dalbergieae</taxon>
        <taxon>Pterocarpus clade</taxon>
        <taxon>Arachis</taxon>
    </lineage>
</organism>
<evidence type="ECO:0000256" key="1">
    <source>
        <dbReference type="SAM" id="SignalP"/>
    </source>
</evidence>
<dbReference type="AlphaFoldDB" id="A0A6P4BZ70"/>
<accession>A0A6P4BZ70</accession>
<dbReference type="PANTHER" id="PTHR33881:SF7">
    <property type="entry name" value="NEUROGENIC LOCUS NOTCH-LIKE PROTEIN"/>
    <property type="match status" value="1"/>
</dbReference>
<evidence type="ECO:0000313" key="2">
    <source>
        <dbReference type="Proteomes" id="UP000515211"/>
    </source>
</evidence>
<sequence>MAFARVIIALVFELVLLHPYSASSDFLSPLLSPIFDDVCKDVKCGKGTCKPSKNSSFFFECECDPGWNKLFASNDDGAFNFLPCIIPNCTVNHSCSKAPSPAPQKARQTNESIFDACNWVDCGGGSCNKTSTFSYACECDTGYDNLLNSTAFPCYKQCALGMDCSNLGISVKNSSSSEPPALNDNSKSEGSSIVQGSFIWVVMLIMLMAEMQLQLRSLFDGYGFI</sequence>
<dbReference type="Proteomes" id="UP000515211">
    <property type="component" value="Chromosome 2"/>
</dbReference>
<name>A0A6P4BZ70_ARADU</name>